<reference evidence="7" key="1">
    <citation type="submission" date="2021-10" db="EMBL/GenBank/DDBJ databases">
        <authorList>
            <person name="Criscuolo A."/>
        </authorList>
    </citation>
    <scope>NUCLEOTIDE SEQUENCE</scope>
    <source>
        <strain evidence="7">CIP111885</strain>
    </source>
</reference>
<evidence type="ECO:0000256" key="4">
    <source>
        <dbReference type="ARBA" id="ARBA00023134"/>
    </source>
</evidence>
<comment type="caution">
    <text evidence="7">The sequence shown here is derived from an EMBL/GenBank/DDBJ whole genome shotgun (WGS) entry which is preliminary data.</text>
</comment>
<sequence length="764" mass="86513">MREIFIKYNPYKVETNILIDGKPVKANSALQVDDRRLQEWIEELPQILVDECNTKSFKVKFHGTILDYEDLVSVAREAKEKGIQITCEHIPAKEVKDKEKAIEQIFHDIQNGPFEELKQPDVKRAFEMAASSDFEVNVVATMSAGKSTLINALLRKKMMPAKQEACTATITKIKDKDLDTFRATAYDQNGNLLVAHPELTFSMMESLNGNPAVSTVQVDGDIPFVSSDDISLVLVDTPGPNNSRDPEHKAATYRMLSESSKTVVLYILNATQLAVNDDNDLLNHVADSMRVGGKQSKDRFVFVVNKLDDFKQGEDSVGQSIEKVRKYLEDKGIKNPNIYPAAALPALDIRTSLKDVDLKNINLMDDDIDPNILEAIMKIRKLNRNQELHLETYAPLTPSIRGEITSELAAAKESKDQITEALIHTGIIPIESAIRMYVAKYAKTAKIKNIVDTFSKKLESAKSFENTKQEIVSNQNKQKEILEQINSIKSKLKSGEEAKKFKAMVDAINYDKEIATIADSILKEAQKKITSQTSNLESKLTRRDAESLCQLFVKFTESLQAEIQIKLENVITNHVEKSAQDLLNQYKQKISKLAHDVKIGAVELNPFEILDGEMDGLSQLTNLVGTLTKTEKVKVGEEWVANSSKAWYKPWTWFQESGEYKDVYEKKEYVDSSELTQKFFAPIQKQLFNNRDSAVDYAKKQSSQIKKAFSKKFVELDEVLDKKLEELEGFATDNQNVEKMIKETKSRLEWLENIQSRTQSILDI</sequence>
<protein>
    <recommendedName>
        <fullName evidence="6">Dynamin N-terminal domain-containing protein</fullName>
    </recommendedName>
</protein>
<dbReference type="GO" id="GO:0003924">
    <property type="term" value="F:GTPase activity"/>
    <property type="evidence" value="ECO:0007669"/>
    <property type="project" value="InterPro"/>
</dbReference>
<keyword evidence="4" id="KW-0342">GTP-binding</keyword>
<evidence type="ECO:0000313" key="8">
    <source>
        <dbReference type="Proteomes" id="UP000789845"/>
    </source>
</evidence>
<accession>A0A9C7G8T1</accession>
<organism evidence="7 8">
    <name type="scientific">Pseudoneobacillus rhizosphaerae</name>
    <dbReference type="NCBI Taxonomy" id="2880968"/>
    <lineage>
        <taxon>Bacteria</taxon>
        <taxon>Bacillati</taxon>
        <taxon>Bacillota</taxon>
        <taxon>Bacilli</taxon>
        <taxon>Bacillales</taxon>
        <taxon>Bacillaceae</taxon>
        <taxon>Pseudoneobacillus</taxon>
    </lineage>
</organism>
<dbReference type="InterPro" id="IPR027094">
    <property type="entry name" value="Mitofusin_fam"/>
</dbReference>
<dbReference type="PANTHER" id="PTHR10465">
    <property type="entry name" value="TRANSMEMBRANE GTPASE FZO1"/>
    <property type="match status" value="1"/>
</dbReference>
<name>A0A9C7G8T1_9BACI</name>
<comment type="subcellular location">
    <subcellularLocation>
        <location evidence="1">Membrane</location>
    </subcellularLocation>
</comment>
<dbReference type="GO" id="GO:0008053">
    <property type="term" value="P:mitochondrial fusion"/>
    <property type="evidence" value="ECO:0007669"/>
    <property type="project" value="TreeGrafter"/>
</dbReference>
<evidence type="ECO:0000256" key="5">
    <source>
        <dbReference type="ARBA" id="ARBA00023136"/>
    </source>
</evidence>
<keyword evidence="5" id="KW-0472">Membrane</keyword>
<evidence type="ECO:0000256" key="1">
    <source>
        <dbReference type="ARBA" id="ARBA00004370"/>
    </source>
</evidence>
<evidence type="ECO:0000259" key="6">
    <source>
        <dbReference type="Pfam" id="PF00350"/>
    </source>
</evidence>
<keyword evidence="2" id="KW-0547">Nucleotide-binding</keyword>
<dbReference type="RefSeq" id="WP_230496101.1">
    <property type="nucleotide sequence ID" value="NZ_CAKJTG010000007.1"/>
</dbReference>
<gene>
    <name evidence="7" type="ORF">NEOCIP111885_01535</name>
</gene>
<dbReference type="SUPFAM" id="SSF52540">
    <property type="entry name" value="P-loop containing nucleoside triphosphate hydrolases"/>
    <property type="match status" value="1"/>
</dbReference>
<dbReference type="InterPro" id="IPR045063">
    <property type="entry name" value="Dynamin_N"/>
</dbReference>
<dbReference type="GO" id="GO:0005525">
    <property type="term" value="F:GTP binding"/>
    <property type="evidence" value="ECO:0007669"/>
    <property type="project" value="UniProtKB-KW"/>
</dbReference>
<evidence type="ECO:0000256" key="3">
    <source>
        <dbReference type="ARBA" id="ARBA00022801"/>
    </source>
</evidence>
<keyword evidence="3" id="KW-0378">Hydrolase</keyword>
<dbReference type="AlphaFoldDB" id="A0A9C7G8T1"/>
<keyword evidence="8" id="KW-1185">Reference proteome</keyword>
<dbReference type="Pfam" id="PF00350">
    <property type="entry name" value="Dynamin_N"/>
    <property type="match status" value="1"/>
</dbReference>
<proteinExistence type="predicted"/>
<dbReference type="Proteomes" id="UP000789845">
    <property type="component" value="Unassembled WGS sequence"/>
</dbReference>
<dbReference type="EMBL" id="CAKJTG010000007">
    <property type="protein sequence ID" value="CAG9607843.1"/>
    <property type="molecule type" value="Genomic_DNA"/>
</dbReference>
<dbReference type="GO" id="GO:0016020">
    <property type="term" value="C:membrane"/>
    <property type="evidence" value="ECO:0007669"/>
    <property type="project" value="UniProtKB-SubCell"/>
</dbReference>
<dbReference type="PANTHER" id="PTHR10465:SF0">
    <property type="entry name" value="SARCALUMENIN"/>
    <property type="match status" value="1"/>
</dbReference>
<dbReference type="Gene3D" id="3.40.50.300">
    <property type="entry name" value="P-loop containing nucleotide triphosphate hydrolases"/>
    <property type="match status" value="1"/>
</dbReference>
<evidence type="ECO:0000256" key="2">
    <source>
        <dbReference type="ARBA" id="ARBA00022741"/>
    </source>
</evidence>
<evidence type="ECO:0000313" key="7">
    <source>
        <dbReference type="EMBL" id="CAG9607843.1"/>
    </source>
</evidence>
<dbReference type="InterPro" id="IPR027417">
    <property type="entry name" value="P-loop_NTPase"/>
</dbReference>
<feature type="domain" description="Dynamin N-terminal" evidence="6">
    <location>
        <begin position="137"/>
        <end position="306"/>
    </location>
</feature>